<evidence type="ECO:0000313" key="2">
    <source>
        <dbReference type="Proteomes" id="UP000004995"/>
    </source>
</evidence>
<dbReference type="EnsemblPlants" id="KQK91031">
    <property type="protein sequence ID" value="KQK91031"/>
    <property type="gene ID" value="SETIT_040321mg"/>
</dbReference>
<accession>K4AN24</accession>
<dbReference type="Proteomes" id="UP000004995">
    <property type="component" value="Unassembled WGS sequence"/>
</dbReference>
<dbReference type="Gramene" id="KQK91031">
    <property type="protein sequence ID" value="KQK91031"/>
    <property type="gene ID" value="SETIT_040321mg"/>
</dbReference>
<reference evidence="2" key="1">
    <citation type="journal article" date="2012" name="Nat. Biotechnol.">
        <title>Reference genome sequence of the model plant Setaria.</title>
        <authorList>
            <person name="Bennetzen J.L."/>
            <person name="Schmutz J."/>
            <person name="Wang H."/>
            <person name="Percifield R."/>
            <person name="Hawkins J."/>
            <person name="Pontaroli A.C."/>
            <person name="Estep M."/>
            <person name="Feng L."/>
            <person name="Vaughn J.N."/>
            <person name="Grimwood J."/>
            <person name="Jenkins J."/>
            <person name="Barry K."/>
            <person name="Lindquist E."/>
            <person name="Hellsten U."/>
            <person name="Deshpande S."/>
            <person name="Wang X."/>
            <person name="Wu X."/>
            <person name="Mitros T."/>
            <person name="Triplett J."/>
            <person name="Yang X."/>
            <person name="Ye C.Y."/>
            <person name="Mauro-Herrera M."/>
            <person name="Wang L."/>
            <person name="Li P."/>
            <person name="Sharma M."/>
            <person name="Sharma R."/>
            <person name="Ronald P.C."/>
            <person name="Panaud O."/>
            <person name="Kellogg E.A."/>
            <person name="Brutnell T.P."/>
            <person name="Doust A.N."/>
            <person name="Tuskan G.A."/>
            <person name="Rokhsar D."/>
            <person name="Devos K.M."/>
        </authorList>
    </citation>
    <scope>NUCLEOTIDE SEQUENCE [LARGE SCALE GENOMIC DNA]</scope>
    <source>
        <strain evidence="2">cv. Yugu1</strain>
    </source>
</reference>
<keyword evidence="2" id="KW-1185">Reference proteome</keyword>
<protein>
    <submittedName>
        <fullName evidence="1">Uncharacterized protein</fullName>
    </submittedName>
</protein>
<dbReference type="EMBL" id="AGNK02005997">
    <property type="status" value="NOT_ANNOTATED_CDS"/>
    <property type="molecule type" value="Genomic_DNA"/>
</dbReference>
<proteinExistence type="predicted"/>
<dbReference type="InParanoid" id="K4AN24"/>
<reference evidence="1" key="2">
    <citation type="submission" date="2018-08" db="UniProtKB">
        <authorList>
            <consortium name="EnsemblPlants"/>
        </authorList>
    </citation>
    <scope>IDENTIFICATION</scope>
    <source>
        <strain evidence="1">Yugu1</strain>
    </source>
</reference>
<organism evidence="1 2">
    <name type="scientific">Setaria italica</name>
    <name type="common">Foxtail millet</name>
    <name type="synonym">Panicum italicum</name>
    <dbReference type="NCBI Taxonomy" id="4555"/>
    <lineage>
        <taxon>Eukaryota</taxon>
        <taxon>Viridiplantae</taxon>
        <taxon>Streptophyta</taxon>
        <taxon>Embryophyta</taxon>
        <taxon>Tracheophyta</taxon>
        <taxon>Spermatophyta</taxon>
        <taxon>Magnoliopsida</taxon>
        <taxon>Liliopsida</taxon>
        <taxon>Poales</taxon>
        <taxon>Poaceae</taxon>
        <taxon>PACMAD clade</taxon>
        <taxon>Panicoideae</taxon>
        <taxon>Panicodae</taxon>
        <taxon>Paniceae</taxon>
        <taxon>Cenchrinae</taxon>
        <taxon>Setaria</taxon>
    </lineage>
</organism>
<sequence length="39" mass="4242">MLITSICLKKILSLSSLKSLNLDNSQITDTASHLSILLI</sequence>
<dbReference type="AlphaFoldDB" id="K4AN24"/>
<dbReference type="HOGENOM" id="CLU_3320989_0_0_1"/>
<name>K4AN24_SETIT</name>
<evidence type="ECO:0000313" key="1">
    <source>
        <dbReference type="EnsemblPlants" id="KQK91031"/>
    </source>
</evidence>